<protein>
    <submittedName>
        <fullName evidence="1">Uncharacterized protein</fullName>
    </submittedName>
</protein>
<evidence type="ECO:0000313" key="2">
    <source>
        <dbReference type="Proteomes" id="UP001221898"/>
    </source>
</evidence>
<dbReference type="Proteomes" id="UP001221898">
    <property type="component" value="Unassembled WGS sequence"/>
</dbReference>
<dbReference type="AlphaFoldDB" id="A0AAD7WFI6"/>
<gene>
    <name evidence="1" type="ORF">AAFF_G00043100</name>
</gene>
<name>A0AAD7WFI6_9TELE</name>
<proteinExistence type="predicted"/>
<accession>A0AAD7WFI6</accession>
<evidence type="ECO:0000313" key="1">
    <source>
        <dbReference type="EMBL" id="KAJ8394710.1"/>
    </source>
</evidence>
<reference evidence="1" key="1">
    <citation type="journal article" date="2023" name="Science">
        <title>Genome structures resolve the early diversification of teleost fishes.</title>
        <authorList>
            <person name="Parey E."/>
            <person name="Louis A."/>
            <person name="Montfort J."/>
            <person name="Bouchez O."/>
            <person name="Roques C."/>
            <person name="Iampietro C."/>
            <person name="Lluch J."/>
            <person name="Castinel A."/>
            <person name="Donnadieu C."/>
            <person name="Desvignes T."/>
            <person name="Floi Bucao C."/>
            <person name="Jouanno E."/>
            <person name="Wen M."/>
            <person name="Mejri S."/>
            <person name="Dirks R."/>
            <person name="Jansen H."/>
            <person name="Henkel C."/>
            <person name="Chen W.J."/>
            <person name="Zahm M."/>
            <person name="Cabau C."/>
            <person name="Klopp C."/>
            <person name="Thompson A.W."/>
            <person name="Robinson-Rechavi M."/>
            <person name="Braasch I."/>
            <person name="Lecointre G."/>
            <person name="Bobe J."/>
            <person name="Postlethwait J.H."/>
            <person name="Berthelot C."/>
            <person name="Roest Crollius H."/>
            <person name="Guiguen Y."/>
        </authorList>
    </citation>
    <scope>NUCLEOTIDE SEQUENCE</scope>
    <source>
        <strain evidence="1">NC1722</strain>
    </source>
</reference>
<comment type="caution">
    <text evidence="1">The sequence shown here is derived from an EMBL/GenBank/DDBJ whole genome shotgun (WGS) entry which is preliminary data.</text>
</comment>
<sequence>MIPPHAVLPQSQYMTRPNQHQCPHRLVQWVQFPFQAHPAYTVPQYVRAVPPPQGVPFKDGLPPTFIPLIPTAPLTGGVLNVMVQGTPLSPHQLQATCVPLHRSYARFAFPVFPGMSVRNTPGLLLQTGSQIHLAAPATPPALAPAVSGLADSPRDVRARVSELSNGLPTSPSPQAFWDGPTFAFPEMSSLDEALRIFQCNPEADVSQGSMAEDWSGTVLGPRGGPGPQTQELMQEDVDWAASVQRLLAAQTPDRSVPSAEDTAMDFFGDMENYGQLLDCQLFGESMQLNEDSLENSLPFTLLW</sequence>
<organism evidence="1 2">
    <name type="scientific">Aldrovandia affinis</name>
    <dbReference type="NCBI Taxonomy" id="143900"/>
    <lineage>
        <taxon>Eukaryota</taxon>
        <taxon>Metazoa</taxon>
        <taxon>Chordata</taxon>
        <taxon>Craniata</taxon>
        <taxon>Vertebrata</taxon>
        <taxon>Euteleostomi</taxon>
        <taxon>Actinopterygii</taxon>
        <taxon>Neopterygii</taxon>
        <taxon>Teleostei</taxon>
        <taxon>Notacanthiformes</taxon>
        <taxon>Halosauridae</taxon>
        <taxon>Aldrovandia</taxon>
    </lineage>
</organism>
<keyword evidence="2" id="KW-1185">Reference proteome</keyword>
<dbReference type="EMBL" id="JAINUG010000123">
    <property type="protein sequence ID" value="KAJ8394710.1"/>
    <property type="molecule type" value="Genomic_DNA"/>
</dbReference>